<feature type="compositionally biased region" description="Polar residues" evidence="5">
    <location>
        <begin position="212"/>
        <end position="230"/>
    </location>
</feature>
<dbReference type="SMART" id="SM00291">
    <property type="entry name" value="ZnF_ZZ"/>
    <property type="match status" value="3"/>
</dbReference>
<feature type="domain" description="ZZ-type" evidence="6">
    <location>
        <begin position="497"/>
        <end position="552"/>
    </location>
</feature>
<feature type="compositionally biased region" description="Low complexity" evidence="5">
    <location>
        <begin position="124"/>
        <end position="135"/>
    </location>
</feature>
<name>A0A4Q2DV52_9AGAR</name>
<dbReference type="GO" id="GO:0008270">
    <property type="term" value="F:zinc ion binding"/>
    <property type="evidence" value="ECO:0007669"/>
    <property type="project" value="UniProtKB-KW"/>
</dbReference>
<dbReference type="AlphaFoldDB" id="A0A4Q2DV52"/>
<feature type="compositionally biased region" description="Basic and acidic residues" evidence="5">
    <location>
        <begin position="616"/>
        <end position="626"/>
    </location>
</feature>
<dbReference type="CDD" id="cd02249">
    <property type="entry name" value="ZZ"/>
    <property type="match status" value="1"/>
</dbReference>
<feature type="region of interest" description="Disordered" evidence="5">
    <location>
        <begin position="169"/>
        <end position="230"/>
    </location>
</feature>
<feature type="compositionally biased region" description="Low complexity" evidence="5">
    <location>
        <begin position="333"/>
        <end position="342"/>
    </location>
</feature>
<evidence type="ECO:0000313" key="8">
    <source>
        <dbReference type="Proteomes" id="UP000290288"/>
    </source>
</evidence>
<protein>
    <recommendedName>
        <fullName evidence="6">ZZ-type domain-containing protein</fullName>
    </recommendedName>
</protein>
<dbReference type="PANTHER" id="PTHR20930:SF0">
    <property type="entry name" value="PROTEIN ILRUN"/>
    <property type="match status" value="1"/>
</dbReference>
<feature type="compositionally biased region" description="Polar residues" evidence="5">
    <location>
        <begin position="322"/>
        <end position="332"/>
    </location>
</feature>
<dbReference type="Proteomes" id="UP000290288">
    <property type="component" value="Unassembled WGS sequence"/>
</dbReference>
<feature type="compositionally biased region" description="Polar residues" evidence="5">
    <location>
        <begin position="1024"/>
        <end position="1037"/>
    </location>
</feature>
<evidence type="ECO:0000256" key="3">
    <source>
        <dbReference type="ARBA" id="ARBA00022833"/>
    </source>
</evidence>
<evidence type="ECO:0000256" key="1">
    <source>
        <dbReference type="ARBA" id="ARBA00022723"/>
    </source>
</evidence>
<accession>A0A4Q2DV52</accession>
<feature type="compositionally biased region" description="Low complexity" evidence="5">
    <location>
        <begin position="1038"/>
        <end position="1057"/>
    </location>
</feature>
<dbReference type="STRING" id="2316362.A0A4Q2DV52"/>
<feature type="compositionally biased region" description="Low complexity" evidence="5">
    <location>
        <begin position="191"/>
        <end position="206"/>
    </location>
</feature>
<feature type="region of interest" description="Disordered" evidence="5">
    <location>
        <begin position="997"/>
        <end position="1109"/>
    </location>
</feature>
<dbReference type="Pfam" id="PF00569">
    <property type="entry name" value="ZZ"/>
    <property type="match status" value="3"/>
</dbReference>
<comment type="caution">
    <text evidence="7">The sequence shown here is derived from an EMBL/GenBank/DDBJ whole genome shotgun (WGS) entry which is preliminary data.</text>
</comment>
<feature type="region of interest" description="Disordered" evidence="5">
    <location>
        <begin position="322"/>
        <end position="343"/>
    </location>
</feature>
<dbReference type="Pfam" id="PF16158">
    <property type="entry name" value="N_BRCA1_IG"/>
    <property type="match status" value="1"/>
</dbReference>
<dbReference type="CDD" id="cd05992">
    <property type="entry name" value="PB1"/>
    <property type="match status" value="1"/>
</dbReference>
<feature type="compositionally biased region" description="Polar residues" evidence="5">
    <location>
        <begin position="263"/>
        <end position="282"/>
    </location>
</feature>
<reference evidence="7 8" key="1">
    <citation type="submission" date="2019-01" db="EMBL/GenBank/DDBJ databases">
        <title>Draft genome sequence of Psathyrella aberdarensis IHI B618.</title>
        <authorList>
            <person name="Buettner E."/>
            <person name="Kellner H."/>
        </authorList>
    </citation>
    <scope>NUCLEOTIDE SEQUENCE [LARGE SCALE GENOMIC DNA]</scope>
    <source>
        <strain evidence="7 8">IHI B618</strain>
    </source>
</reference>
<evidence type="ECO:0000256" key="4">
    <source>
        <dbReference type="PROSITE-ProRule" id="PRU00228"/>
    </source>
</evidence>
<dbReference type="Gene3D" id="2.60.40.10">
    <property type="entry name" value="Immunoglobulins"/>
    <property type="match status" value="1"/>
</dbReference>
<feature type="region of interest" description="Disordered" evidence="5">
    <location>
        <begin position="121"/>
        <end position="151"/>
    </location>
</feature>
<dbReference type="InterPro" id="IPR032350">
    <property type="entry name" value="Nbr1_FW"/>
</dbReference>
<feature type="region of interest" description="Disordered" evidence="5">
    <location>
        <begin position="750"/>
        <end position="770"/>
    </location>
</feature>
<evidence type="ECO:0000259" key="6">
    <source>
        <dbReference type="PROSITE" id="PS50135"/>
    </source>
</evidence>
<feature type="domain" description="ZZ-type" evidence="6">
    <location>
        <begin position="351"/>
        <end position="405"/>
    </location>
</feature>
<dbReference type="InterPro" id="IPR000433">
    <property type="entry name" value="Znf_ZZ"/>
</dbReference>
<dbReference type="PROSITE" id="PS01357">
    <property type="entry name" value="ZF_ZZ_1"/>
    <property type="match status" value="1"/>
</dbReference>
<dbReference type="SUPFAM" id="SSF57850">
    <property type="entry name" value="RING/U-box"/>
    <property type="match status" value="3"/>
</dbReference>
<feature type="region of interest" description="Disordered" evidence="5">
    <location>
        <begin position="616"/>
        <end position="642"/>
    </location>
</feature>
<evidence type="ECO:0000313" key="7">
    <source>
        <dbReference type="EMBL" id="RXW24033.1"/>
    </source>
</evidence>
<keyword evidence="3" id="KW-0862">Zinc</keyword>
<evidence type="ECO:0000256" key="2">
    <source>
        <dbReference type="ARBA" id="ARBA00022771"/>
    </source>
</evidence>
<sequence length="1109" mass="121124">MFTVKATYRGETRKLSFPFTSTFPTYDELCSQLYRVFPIINNSYYLSRILFSPNATSSSRILIATEISTQEEYQNAVQSYGSRLYDNALLRFSVYDHTPHKQPSTIGIDSGLRSSEAYMASLHGSTSRGRSSNSNLDNADKRPIVPPKPPVLQHPFEYISLLSSRAPSVSSRAPSIRNAPAPAPMEVDSNLPQPQSQGPSAAQPLPMDEDQTVQQTPRSAVSMSTSNSCCSPAEVKEEIQALISSFEKDVNKSLEKGFGSPAPQLSISLSEPNNTPAQKKATSSPVDLFSLFAEGSFPASGPARRASTRSTCTRGSSIRTVPSTGCLNAETTPQPQQQGRPLPQVPEPVVHTHVICDVCSKGVVGVRHKCLDCPDFDLCSSCMGDGGAEKHNPFHEFFDIREPGRVIVHTVLSNEGEHAARSNATAQATSVPVAHNAMCDLCDLAIAGTRYKCCDCPDFDTCASCFNITQEQHPNHAFFRIEKPEDYIRRAIEQRKAHFARCDACKKTIYGVRYKCMHPECPDFDLCDRCEAMPIAVHPSTHPLLKMKAPDAVIPTVYRVGGSELIPPPPSFESFKPHLDYESPYLYREGYSPLYVTSAIPQETDLIAPVPVVERQDEAHEDERAATPKPQESATEKDGEDTERMLVQPVQELTMEQDDMTNPFAEPVPMIEPLGSVTGSMVSSFTASFEDRIRGFAEPSPLSEAIEREKSLFEGFLDRPMLSSVTMMEERRDQPSFVNDVWQDFFKSTTSRKEETKEDGEDVSVSAEPEMKEFQSPLSVLVSNQRNLLAMVEEKDIAASPVEVEKEEAPASVVETVMEEIPATVVEETVEEEIPATVVEETVTEEVPATAVEETVTEEVVAPVPAKEKEEEPFTAPVLSAGFISDVTVPDGQVFPPGAEFMKCWRMVNDGSSEWPESTEVVFVAGQAGLVAEGNESVKIGSVKPGQEVDVWTGELKAPEVAGRYVGYWRLRHGETKEVFGNSIWVEIQVAEAELHSSDESSMSGSSIVMMPTGGLGGTAPASVATSRQPESLTLTIPSSNGSSSVDGDSDPGSDVSLIEMLSSSEDGESEAAWEDARSRMVDQSPAPAVPRSPVGEDFELVYDSSSDM</sequence>
<dbReference type="PANTHER" id="PTHR20930">
    <property type="entry name" value="OVARIAN CARCINOMA ANTIGEN CA125-RELATED"/>
    <property type="match status" value="1"/>
</dbReference>
<dbReference type="CDD" id="cd02340">
    <property type="entry name" value="ZZ_NBR1_like"/>
    <property type="match status" value="2"/>
</dbReference>
<dbReference type="InterPro" id="IPR013783">
    <property type="entry name" value="Ig-like_fold"/>
</dbReference>
<dbReference type="PROSITE" id="PS50135">
    <property type="entry name" value="ZF_ZZ_2"/>
    <property type="match status" value="3"/>
</dbReference>
<feature type="region of interest" description="Disordered" evidence="5">
    <location>
        <begin position="254"/>
        <end position="282"/>
    </location>
</feature>
<keyword evidence="1" id="KW-0479">Metal-binding</keyword>
<keyword evidence="2 4" id="KW-0863">Zinc-finger</keyword>
<dbReference type="OrthoDB" id="661148at2759"/>
<dbReference type="Gene3D" id="3.30.60.90">
    <property type="match status" value="3"/>
</dbReference>
<proteinExistence type="predicted"/>
<dbReference type="InterPro" id="IPR043145">
    <property type="entry name" value="Znf_ZZ_sf"/>
</dbReference>
<dbReference type="CDD" id="cd14947">
    <property type="entry name" value="NBR1_like"/>
    <property type="match status" value="1"/>
</dbReference>
<gene>
    <name evidence="7" type="ORF">EST38_g1799</name>
</gene>
<organism evidence="7 8">
    <name type="scientific">Candolleomyces aberdarensis</name>
    <dbReference type="NCBI Taxonomy" id="2316362"/>
    <lineage>
        <taxon>Eukaryota</taxon>
        <taxon>Fungi</taxon>
        <taxon>Dikarya</taxon>
        <taxon>Basidiomycota</taxon>
        <taxon>Agaricomycotina</taxon>
        <taxon>Agaricomycetes</taxon>
        <taxon>Agaricomycetidae</taxon>
        <taxon>Agaricales</taxon>
        <taxon>Agaricineae</taxon>
        <taxon>Psathyrellaceae</taxon>
        <taxon>Candolleomyces</taxon>
    </lineage>
</organism>
<evidence type="ECO:0000256" key="5">
    <source>
        <dbReference type="SAM" id="MobiDB-lite"/>
    </source>
</evidence>
<keyword evidence="8" id="KW-1185">Reference proteome</keyword>
<dbReference type="EMBL" id="SDEE01000027">
    <property type="protein sequence ID" value="RXW24033.1"/>
    <property type="molecule type" value="Genomic_DNA"/>
</dbReference>
<feature type="domain" description="ZZ-type" evidence="6">
    <location>
        <begin position="434"/>
        <end position="486"/>
    </location>
</feature>